<gene>
    <name evidence="1" type="ORF">T11_8468</name>
</gene>
<reference evidence="1 2" key="1">
    <citation type="submission" date="2015-01" db="EMBL/GenBank/DDBJ databases">
        <title>Evolution of Trichinella species and genotypes.</title>
        <authorList>
            <person name="Korhonen P.K."/>
            <person name="Edoardo P."/>
            <person name="Giuseppe L.R."/>
            <person name="Gasser R.B."/>
        </authorList>
    </citation>
    <scope>NUCLEOTIDE SEQUENCE [LARGE SCALE GENOMIC DNA]</scope>
    <source>
        <strain evidence="1">ISS1029</strain>
    </source>
</reference>
<name>A0A0V1H240_9BILA</name>
<evidence type="ECO:0000313" key="1">
    <source>
        <dbReference type="EMBL" id="KRZ04609.1"/>
    </source>
</evidence>
<comment type="caution">
    <text evidence="1">The sequence shown here is derived from an EMBL/GenBank/DDBJ whole genome shotgun (WGS) entry which is preliminary data.</text>
</comment>
<evidence type="ECO:0000313" key="2">
    <source>
        <dbReference type="Proteomes" id="UP000055024"/>
    </source>
</evidence>
<organism evidence="1 2">
    <name type="scientific">Trichinella zimbabwensis</name>
    <dbReference type="NCBI Taxonomy" id="268475"/>
    <lineage>
        <taxon>Eukaryota</taxon>
        <taxon>Metazoa</taxon>
        <taxon>Ecdysozoa</taxon>
        <taxon>Nematoda</taxon>
        <taxon>Enoplea</taxon>
        <taxon>Dorylaimia</taxon>
        <taxon>Trichinellida</taxon>
        <taxon>Trichinellidae</taxon>
        <taxon>Trichinella</taxon>
    </lineage>
</organism>
<proteinExistence type="predicted"/>
<protein>
    <submittedName>
        <fullName evidence="1">Uncharacterized protein</fullName>
    </submittedName>
</protein>
<keyword evidence="2" id="KW-1185">Reference proteome</keyword>
<dbReference type="Proteomes" id="UP000055024">
    <property type="component" value="Unassembled WGS sequence"/>
</dbReference>
<sequence length="171" mass="18997">MWNNVYNNAVLIFVHHDYDDYGLTELLGKLLPFSSFPVDCLPCGCFVITPPTHDIPGAFARQLLSMINRNRVLFVRVASLAAPFTHGWGLHCYAIGSVIRLGQAIDGVFDPYAWAQHIHAFDVLGASRSSGQEYRSKLISTFCLAVKTDSRRKHASGTSRAETAAMKQLRI</sequence>
<dbReference type="AlphaFoldDB" id="A0A0V1H240"/>
<accession>A0A0V1H240</accession>
<dbReference type="EMBL" id="JYDP01000160">
    <property type="protein sequence ID" value="KRZ04609.1"/>
    <property type="molecule type" value="Genomic_DNA"/>
</dbReference>